<proteinExistence type="predicted"/>
<sequence>MTIGPIQACLPRYFRSPLRATTHDTKTEGVEMAIPFMKDPEADRTSKDFGEARLEKDEAELNGCRHVLMPTNIMGAGDLFIDEGTVAVTVNVGGQITKERARRESYHDRLPNTEKFLHGQRGNGKVGEYYSQRPLGANNIRNRVKETVFSSLSPIATNLRHRIRFGARRKGGDTSKAPVTAVEEETRLCLRNFVAGSVWSSGHGWQCNFILQYFWSEKLWK</sequence>
<dbReference type="OrthoDB" id="10635352at2759"/>
<organism evidence="1 2">
    <name type="scientific">Armillaria gallica</name>
    <name type="common">Bulbous honey fungus</name>
    <name type="synonym">Armillaria bulbosa</name>
    <dbReference type="NCBI Taxonomy" id="47427"/>
    <lineage>
        <taxon>Eukaryota</taxon>
        <taxon>Fungi</taxon>
        <taxon>Dikarya</taxon>
        <taxon>Basidiomycota</taxon>
        <taxon>Agaricomycotina</taxon>
        <taxon>Agaricomycetes</taxon>
        <taxon>Agaricomycetidae</taxon>
        <taxon>Agaricales</taxon>
        <taxon>Marasmiineae</taxon>
        <taxon>Physalacriaceae</taxon>
        <taxon>Armillaria</taxon>
    </lineage>
</organism>
<dbReference type="InParanoid" id="A0A2H3DFU6"/>
<protein>
    <submittedName>
        <fullName evidence="1">Uncharacterized protein</fullName>
    </submittedName>
</protein>
<evidence type="ECO:0000313" key="1">
    <source>
        <dbReference type="EMBL" id="PBK94089.1"/>
    </source>
</evidence>
<dbReference type="Proteomes" id="UP000217790">
    <property type="component" value="Unassembled WGS sequence"/>
</dbReference>
<gene>
    <name evidence="1" type="ORF">ARMGADRAFT_1029915</name>
</gene>
<accession>A0A2H3DFU6</accession>
<keyword evidence="2" id="KW-1185">Reference proteome</keyword>
<evidence type="ECO:0000313" key="2">
    <source>
        <dbReference type="Proteomes" id="UP000217790"/>
    </source>
</evidence>
<reference evidence="2" key="1">
    <citation type="journal article" date="2017" name="Nat. Ecol. Evol.">
        <title>Genome expansion and lineage-specific genetic innovations in the forest pathogenic fungi Armillaria.</title>
        <authorList>
            <person name="Sipos G."/>
            <person name="Prasanna A.N."/>
            <person name="Walter M.C."/>
            <person name="O'Connor E."/>
            <person name="Balint B."/>
            <person name="Krizsan K."/>
            <person name="Kiss B."/>
            <person name="Hess J."/>
            <person name="Varga T."/>
            <person name="Slot J."/>
            <person name="Riley R."/>
            <person name="Boka B."/>
            <person name="Rigling D."/>
            <person name="Barry K."/>
            <person name="Lee J."/>
            <person name="Mihaltcheva S."/>
            <person name="LaButti K."/>
            <person name="Lipzen A."/>
            <person name="Waldron R."/>
            <person name="Moloney N.M."/>
            <person name="Sperisen C."/>
            <person name="Kredics L."/>
            <person name="Vagvoelgyi C."/>
            <person name="Patrignani A."/>
            <person name="Fitzpatrick D."/>
            <person name="Nagy I."/>
            <person name="Doyle S."/>
            <person name="Anderson J.B."/>
            <person name="Grigoriev I.V."/>
            <person name="Gueldener U."/>
            <person name="Muensterkoetter M."/>
            <person name="Nagy L.G."/>
        </authorList>
    </citation>
    <scope>NUCLEOTIDE SEQUENCE [LARGE SCALE GENOMIC DNA]</scope>
    <source>
        <strain evidence="2">Ar21-2</strain>
    </source>
</reference>
<dbReference type="AlphaFoldDB" id="A0A2H3DFU6"/>
<dbReference type="EMBL" id="KZ293655">
    <property type="protein sequence ID" value="PBK94089.1"/>
    <property type="molecule type" value="Genomic_DNA"/>
</dbReference>
<name>A0A2H3DFU6_ARMGA</name>